<evidence type="ECO:0000256" key="1">
    <source>
        <dbReference type="ARBA" id="ARBA00004660"/>
    </source>
</evidence>
<dbReference type="Proteomes" id="UP000014139">
    <property type="component" value="Unassembled WGS sequence"/>
</dbReference>
<dbReference type="FunFam" id="1.10.630.10:FF:000018">
    <property type="entry name" value="Cytochrome P450 monooxygenase"/>
    <property type="match status" value="1"/>
</dbReference>
<protein>
    <submittedName>
        <fullName evidence="10">Cytochrome P450</fullName>
    </submittedName>
</protein>
<dbReference type="GO" id="GO:0020037">
    <property type="term" value="F:heme binding"/>
    <property type="evidence" value="ECO:0007669"/>
    <property type="project" value="InterPro"/>
</dbReference>
<keyword evidence="7 9" id="KW-0503">Monooxygenase</keyword>
<evidence type="ECO:0000256" key="8">
    <source>
        <dbReference type="ARBA" id="ARBA00055433"/>
    </source>
</evidence>
<comment type="pathway">
    <text evidence="1">Antibiotic biosynthesis; vancomycin biosynthesis.</text>
</comment>
<dbReference type="InterPro" id="IPR001128">
    <property type="entry name" value="Cyt_P450"/>
</dbReference>
<keyword evidence="4 9" id="KW-0479">Metal-binding</keyword>
<dbReference type="InterPro" id="IPR017972">
    <property type="entry name" value="Cyt_P450_CS"/>
</dbReference>
<evidence type="ECO:0000256" key="3">
    <source>
        <dbReference type="ARBA" id="ARBA00022617"/>
    </source>
</evidence>
<dbReference type="PRINTS" id="PR00359">
    <property type="entry name" value="BP450"/>
</dbReference>
<keyword evidence="3 9" id="KW-0349">Heme</keyword>
<dbReference type="SUPFAM" id="SSF48264">
    <property type="entry name" value="Cytochrome P450"/>
    <property type="match status" value="1"/>
</dbReference>
<dbReference type="RefSeq" id="WP_003104682.1">
    <property type="nucleotide sequence ID" value="NZ_AOUO01000464.1"/>
</dbReference>
<evidence type="ECO:0000256" key="2">
    <source>
        <dbReference type="ARBA" id="ARBA00010617"/>
    </source>
</evidence>
<dbReference type="EMBL" id="AOUO01000464">
    <property type="protein sequence ID" value="EOD64914.1"/>
    <property type="molecule type" value="Genomic_DNA"/>
</dbReference>
<dbReference type="PANTHER" id="PTHR46696:SF4">
    <property type="entry name" value="BIOTIN BIOSYNTHESIS CYTOCHROME P450"/>
    <property type="match status" value="1"/>
</dbReference>
<dbReference type="GO" id="GO:0005506">
    <property type="term" value="F:iron ion binding"/>
    <property type="evidence" value="ECO:0007669"/>
    <property type="project" value="InterPro"/>
</dbReference>
<dbReference type="PANTHER" id="PTHR46696">
    <property type="entry name" value="P450, PUTATIVE (EUROFUNG)-RELATED"/>
    <property type="match status" value="1"/>
</dbReference>
<dbReference type="GO" id="GO:0008395">
    <property type="term" value="F:steroid hydroxylase activity"/>
    <property type="evidence" value="ECO:0007669"/>
    <property type="project" value="TreeGrafter"/>
</dbReference>
<dbReference type="AlphaFoldDB" id="R1I366"/>
<evidence type="ECO:0000313" key="11">
    <source>
        <dbReference type="Proteomes" id="UP000014139"/>
    </source>
</evidence>
<keyword evidence="11" id="KW-1185">Reference proteome</keyword>
<organism evidence="10 11">
    <name type="scientific">Amycolatopsis vancoresmycina DSM 44592</name>
    <dbReference type="NCBI Taxonomy" id="1292037"/>
    <lineage>
        <taxon>Bacteria</taxon>
        <taxon>Bacillati</taxon>
        <taxon>Actinomycetota</taxon>
        <taxon>Actinomycetes</taxon>
        <taxon>Pseudonocardiales</taxon>
        <taxon>Pseudonocardiaceae</taxon>
        <taxon>Amycolatopsis</taxon>
    </lineage>
</organism>
<dbReference type="GO" id="GO:0006707">
    <property type="term" value="P:cholesterol catabolic process"/>
    <property type="evidence" value="ECO:0007669"/>
    <property type="project" value="TreeGrafter"/>
</dbReference>
<comment type="function">
    <text evidence="8">Involved in the coupling of aromatic side chains of the heptapeptide of vancomycin.</text>
</comment>
<dbReference type="eggNOG" id="COG2124">
    <property type="taxonomic scope" value="Bacteria"/>
</dbReference>
<sequence length="393" mass="43253">MTTLTAHPGSLADPRTHAAGDAHAIWRWMRENAPVHWHEPGHLPGFWSLTRYDDVRAAYRDPQTFSSRSGVLLRPAELGRDPGGGLTLALTDPPRHKQLRAIVADWFTARSVRGLEDAMRTAVKAVLARALEQGECDVVHDIAGRLSIYVIGHLVGVPEEDHETLFRWTNEAFAAHISLAAHQDLMRYFIALMDRRMAEPGDDLVSALIGGTIDDRLLTEEEILLNCENLVGATENGRLALAGGILALLRYPEQWARLTAEPDLLPSAVEEILRWTSSATHSMRTATAPVEVRGHRIEPGDRVVLWVPSANRDETVFSAPDRFDVARKPNRHLAFGGGEHFCLGAVLARAEMRILFGEFLATVAKFELTGPVEPVASINVGGPETLPIRLTGK</sequence>
<comment type="similarity">
    <text evidence="2 9">Belongs to the cytochrome P450 family.</text>
</comment>
<dbReference type="Gene3D" id="1.10.630.10">
    <property type="entry name" value="Cytochrome P450"/>
    <property type="match status" value="1"/>
</dbReference>
<name>R1I366_9PSEU</name>
<dbReference type="PATRIC" id="fig|1292037.4.peg.5546"/>
<evidence type="ECO:0000256" key="7">
    <source>
        <dbReference type="ARBA" id="ARBA00023033"/>
    </source>
</evidence>
<dbReference type="CDD" id="cd11033">
    <property type="entry name" value="CYP142-like"/>
    <property type="match status" value="1"/>
</dbReference>
<accession>R1I366</accession>
<evidence type="ECO:0000313" key="10">
    <source>
        <dbReference type="EMBL" id="EOD64914.1"/>
    </source>
</evidence>
<dbReference type="InterPro" id="IPR002397">
    <property type="entry name" value="Cyt_P450_B"/>
</dbReference>
<dbReference type="PROSITE" id="PS00086">
    <property type="entry name" value="CYTOCHROME_P450"/>
    <property type="match status" value="1"/>
</dbReference>
<dbReference type="InterPro" id="IPR036396">
    <property type="entry name" value="Cyt_P450_sf"/>
</dbReference>
<dbReference type="OrthoDB" id="5241086at2"/>
<evidence type="ECO:0000256" key="9">
    <source>
        <dbReference type="RuleBase" id="RU000461"/>
    </source>
</evidence>
<gene>
    <name evidence="10" type="ORF">H480_29446</name>
</gene>
<evidence type="ECO:0000256" key="6">
    <source>
        <dbReference type="ARBA" id="ARBA00023004"/>
    </source>
</evidence>
<keyword evidence="5 9" id="KW-0560">Oxidoreductase</keyword>
<dbReference type="GO" id="GO:0036199">
    <property type="term" value="F:cholest-4-en-3-one 26-monooxygenase activity"/>
    <property type="evidence" value="ECO:0007669"/>
    <property type="project" value="TreeGrafter"/>
</dbReference>
<proteinExistence type="inferred from homology"/>
<reference evidence="10 11" key="1">
    <citation type="submission" date="2013-02" db="EMBL/GenBank/DDBJ databases">
        <title>Draft genome sequence of Amycolatopsis vancoresmycina strain DSM 44592T.</title>
        <authorList>
            <person name="Kumar S."/>
            <person name="Kaur N."/>
            <person name="Kaur C."/>
            <person name="Raghava G.P.S."/>
            <person name="Mayilraj S."/>
        </authorList>
    </citation>
    <scope>NUCLEOTIDE SEQUENCE [LARGE SCALE GENOMIC DNA]</scope>
    <source>
        <strain evidence="10 11">DSM 44592</strain>
    </source>
</reference>
<dbReference type="Pfam" id="PF00067">
    <property type="entry name" value="p450"/>
    <property type="match status" value="1"/>
</dbReference>
<evidence type="ECO:0000256" key="4">
    <source>
        <dbReference type="ARBA" id="ARBA00022723"/>
    </source>
</evidence>
<evidence type="ECO:0000256" key="5">
    <source>
        <dbReference type="ARBA" id="ARBA00023002"/>
    </source>
</evidence>
<comment type="caution">
    <text evidence="10">The sequence shown here is derived from an EMBL/GenBank/DDBJ whole genome shotgun (WGS) entry which is preliminary data.</text>
</comment>
<keyword evidence="6 9" id="KW-0408">Iron</keyword>